<proteinExistence type="predicted"/>
<reference evidence="2" key="1">
    <citation type="journal article" date="2019" name="Int. J. Syst. Evol. Microbiol.">
        <title>The Global Catalogue of Microorganisms (GCM) 10K type strain sequencing project: providing services to taxonomists for standard genome sequencing and annotation.</title>
        <authorList>
            <consortium name="The Broad Institute Genomics Platform"/>
            <consortium name="The Broad Institute Genome Sequencing Center for Infectious Disease"/>
            <person name="Wu L."/>
            <person name="Ma J."/>
        </authorList>
    </citation>
    <scope>NUCLEOTIDE SEQUENCE [LARGE SCALE GENOMIC DNA]</scope>
    <source>
        <strain evidence="2">JCM 9651</strain>
    </source>
</reference>
<evidence type="ECO:0000313" key="1">
    <source>
        <dbReference type="EMBL" id="GAA3370885.1"/>
    </source>
</evidence>
<sequence>MNAATDFEDAVRNRDAEGSEHAFDAMCRAIDKAGDEEFRDAGPRLAAVLGEVPPGPRGVVAVIVGACVERGADPVACAPGVFAGALGAFRQAEVFCERWAAGGGGELPEPDQGDPAEDVVERVGFEAANGWWTLPQWEMAGVAMLSHRNVRQQLGEQRDLAELVDRVARASDEPFRFKCLSYALRVRDDEPLVVLHRESRTGYLLRMSGIGDNFQLHTLLAAALIGGGHVAGDAPSAEAVAVCRDTEGQAPTVGSFNLVAPDGEWIWNEGNPSDIPLVDGARLLVLDPPPYRRHWDAGRFFPNMPGDLTLERVLGEQETVQWFTRISEAKVMGA</sequence>
<organism evidence="1 2">
    <name type="scientific">Streptomyces sannanensis</name>
    <dbReference type="NCBI Taxonomy" id="285536"/>
    <lineage>
        <taxon>Bacteria</taxon>
        <taxon>Bacillati</taxon>
        <taxon>Actinomycetota</taxon>
        <taxon>Actinomycetes</taxon>
        <taxon>Kitasatosporales</taxon>
        <taxon>Streptomycetaceae</taxon>
        <taxon>Streptomyces</taxon>
    </lineage>
</organism>
<protein>
    <submittedName>
        <fullName evidence="1">Uncharacterized protein</fullName>
    </submittedName>
</protein>
<dbReference type="EMBL" id="BAAAYL010000001">
    <property type="protein sequence ID" value="GAA3370885.1"/>
    <property type="molecule type" value="Genomic_DNA"/>
</dbReference>
<accession>A0ABP6S947</accession>
<keyword evidence="2" id="KW-1185">Reference proteome</keyword>
<dbReference type="Proteomes" id="UP001499990">
    <property type="component" value="Unassembled WGS sequence"/>
</dbReference>
<comment type="caution">
    <text evidence="1">The sequence shown here is derived from an EMBL/GenBank/DDBJ whole genome shotgun (WGS) entry which is preliminary data.</text>
</comment>
<evidence type="ECO:0000313" key="2">
    <source>
        <dbReference type="Proteomes" id="UP001499990"/>
    </source>
</evidence>
<gene>
    <name evidence="1" type="ORF">GCM10020367_19300</name>
</gene>
<name>A0ABP6S947_9ACTN</name>